<feature type="domain" description="Clp R" evidence="3">
    <location>
        <begin position="1"/>
        <end position="149"/>
    </location>
</feature>
<keyword evidence="1" id="KW-0677">Repeat</keyword>
<dbReference type="PROSITE" id="PS51903">
    <property type="entry name" value="CLP_R"/>
    <property type="match status" value="1"/>
</dbReference>
<evidence type="ECO:0000256" key="2">
    <source>
        <dbReference type="SAM" id="MobiDB-lite"/>
    </source>
</evidence>
<evidence type="ECO:0000313" key="4">
    <source>
        <dbReference type="EMBL" id="GDY44257.1"/>
    </source>
</evidence>
<keyword evidence="5" id="KW-1185">Reference proteome</keyword>
<dbReference type="EMBL" id="BJHV01000001">
    <property type="protein sequence ID" value="GDY44257.1"/>
    <property type="molecule type" value="Genomic_DNA"/>
</dbReference>
<gene>
    <name evidence="4" type="ORF">SANT12839_051390</name>
</gene>
<dbReference type="Pfam" id="PF02861">
    <property type="entry name" value="Clp_N"/>
    <property type="match status" value="1"/>
</dbReference>
<organism evidence="4 5">
    <name type="scientific">Streptomyces antimycoticus</name>
    <dbReference type="NCBI Taxonomy" id="68175"/>
    <lineage>
        <taxon>Bacteria</taxon>
        <taxon>Bacillati</taxon>
        <taxon>Actinomycetota</taxon>
        <taxon>Actinomycetes</taxon>
        <taxon>Kitasatosporales</taxon>
        <taxon>Streptomycetaceae</taxon>
        <taxon>Streptomyces</taxon>
        <taxon>Streptomyces violaceusniger group</taxon>
    </lineage>
</organism>
<dbReference type="InterPro" id="IPR036628">
    <property type="entry name" value="Clp_N_dom_sf"/>
</dbReference>
<sequence>MDAELTNKSRAALSAANDRAVSSGHADMTPAHLLLALLEGQDNENVMDLLAAVEADAALVRSGAERLLAALPSVQGSTVAPPQASRDLLAVIADATQRARELGTTMSPPSMCSSASPPRAARPGSCSTSRGRAPRSCSPRSRRSGVDSG</sequence>
<evidence type="ECO:0000259" key="3">
    <source>
        <dbReference type="PROSITE" id="PS51903"/>
    </source>
</evidence>
<feature type="region of interest" description="Disordered" evidence="2">
    <location>
        <begin position="1"/>
        <end position="24"/>
    </location>
</feature>
<dbReference type="Gene3D" id="1.10.1780.10">
    <property type="entry name" value="Clp, N-terminal domain"/>
    <property type="match status" value="1"/>
</dbReference>
<dbReference type="InterPro" id="IPR004176">
    <property type="entry name" value="Clp_R_N"/>
</dbReference>
<evidence type="ECO:0000313" key="5">
    <source>
        <dbReference type="Proteomes" id="UP000299290"/>
    </source>
</evidence>
<feature type="region of interest" description="Disordered" evidence="2">
    <location>
        <begin position="100"/>
        <end position="149"/>
    </location>
</feature>
<proteinExistence type="predicted"/>
<dbReference type="AlphaFoldDB" id="A0A4D4KD44"/>
<dbReference type="Proteomes" id="UP000299290">
    <property type="component" value="Unassembled WGS sequence"/>
</dbReference>
<reference evidence="4 5" key="1">
    <citation type="journal article" date="2020" name="Int. J. Syst. Evol. Microbiol.">
        <title>Reclassification of Streptomyces castelarensis and Streptomyces sporoclivatus as later heterotypic synonyms of Streptomyces antimycoticus.</title>
        <authorList>
            <person name="Komaki H."/>
            <person name="Tamura T."/>
        </authorList>
    </citation>
    <scope>NUCLEOTIDE SEQUENCE [LARGE SCALE GENOMIC DNA]</scope>
    <source>
        <strain evidence="4 5">NBRC 12839</strain>
    </source>
</reference>
<comment type="caution">
    <text evidence="4">The sequence shown here is derived from an EMBL/GenBank/DDBJ whole genome shotgun (WGS) entry which is preliminary data.</text>
</comment>
<protein>
    <recommendedName>
        <fullName evidence="3">Clp R domain-containing protein</fullName>
    </recommendedName>
</protein>
<name>A0A4D4KD44_9ACTN</name>
<feature type="compositionally biased region" description="Low complexity" evidence="2">
    <location>
        <begin position="103"/>
        <end position="139"/>
    </location>
</feature>
<evidence type="ECO:0000256" key="1">
    <source>
        <dbReference type="PROSITE-ProRule" id="PRU01251"/>
    </source>
</evidence>
<dbReference type="SUPFAM" id="SSF81923">
    <property type="entry name" value="Double Clp-N motif"/>
    <property type="match status" value="1"/>
</dbReference>
<accession>A0A4D4KD44</accession>